<organism evidence="6 7">
    <name type="scientific">Trichomonas vaginalis (strain ATCC PRA-98 / G3)</name>
    <dbReference type="NCBI Taxonomy" id="412133"/>
    <lineage>
        <taxon>Eukaryota</taxon>
        <taxon>Metamonada</taxon>
        <taxon>Parabasalia</taxon>
        <taxon>Trichomonadida</taxon>
        <taxon>Trichomonadidae</taxon>
        <taxon>Trichomonas</taxon>
    </lineage>
</organism>
<dbReference type="SMR" id="A2G6G4"/>
<evidence type="ECO:0000256" key="3">
    <source>
        <dbReference type="PROSITE-ProRule" id="PRU10141"/>
    </source>
</evidence>
<dbReference type="FunFam" id="1.10.510.10:FF:000571">
    <property type="entry name" value="Maternal embryonic leucine zipper kinase"/>
    <property type="match status" value="1"/>
</dbReference>
<dbReference type="Gene3D" id="1.10.510.10">
    <property type="entry name" value="Transferase(Phosphotransferase) domain 1"/>
    <property type="match status" value="1"/>
</dbReference>
<keyword evidence="1 3" id="KW-0547">Nucleotide-binding</keyword>
<keyword evidence="7" id="KW-1185">Reference proteome</keyword>
<protein>
    <submittedName>
        <fullName evidence="6">CAMK family protein kinase</fullName>
    </submittedName>
</protein>
<evidence type="ECO:0000256" key="4">
    <source>
        <dbReference type="RuleBase" id="RU000304"/>
    </source>
</evidence>
<keyword evidence="2 3" id="KW-0067">ATP-binding</keyword>
<comment type="similarity">
    <text evidence="4">Belongs to the protein kinase superfamily.</text>
</comment>
<dbReference type="AlphaFoldDB" id="A2G6G4"/>
<dbReference type="OrthoDB" id="347657at2759"/>
<evidence type="ECO:0000313" key="6">
    <source>
        <dbReference type="EMBL" id="EAX87246.1"/>
    </source>
</evidence>
<dbReference type="InterPro" id="IPR008271">
    <property type="entry name" value="Ser/Thr_kinase_AS"/>
</dbReference>
<dbReference type="PANTHER" id="PTHR24362">
    <property type="entry name" value="SERINE/THREONINE-PROTEIN KINASE NEK"/>
    <property type="match status" value="1"/>
</dbReference>
<reference evidence="6" key="2">
    <citation type="journal article" date="2007" name="Science">
        <title>Draft genome sequence of the sexually transmitted pathogen Trichomonas vaginalis.</title>
        <authorList>
            <person name="Carlton J.M."/>
            <person name="Hirt R.P."/>
            <person name="Silva J.C."/>
            <person name="Delcher A.L."/>
            <person name="Schatz M."/>
            <person name="Zhao Q."/>
            <person name="Wortman J.R."/>
            <person name="Bidwell S.L."/>
            <person name="Alsmark U.C.M."/>
            <person name="Besteiro S."/>
            <person name="Sicheritz-Ponten T."/>
            <person name="Noel C.J."/>
            <person name="Dacks J.B."/>
            <person name="Foster P.G."/>
            <person name="Simillion C."/>
            <person name="Van de Peer Y."/>
            <person name="Miranda-Saavedra D."/>
            <person name="Barton G.J."/>
            <person name="Westrop G.D."/>
            <person name="Mueller S."/>
            <person name="Dessi D."/>
            <person name="Fiori P.L."/>
            <person name="Ren Q."/>
            <person name="Paulsen I."/>
            <person name="Zhang H."/>
            <person name="Bastida-Corcuera F.D."/>
            <person name="Simoes-Barbosa A."/>
            <person name="Brown M.T."/>
            <person name="Hayes R.D."/>
            <person name="Mukherjee M."/>
            <person name="Okumura C.Y."/>
            <person name="Schneider R."/>
            <person name="Smith A.J."/>
            <person name="Vanacova S."/>
            <person name="Villalvazo M."/>
            <person name="Haas B.J."/>
            <person name="Pertea M."/>
            <person name="Feldblyum T.V."/>
            <person name="Utterback T.R."/>
            <person name="Shu C.L."/>
            <person name="Osoegawa K."/>
            <person name="de Jong P.J."/>
            <person name="Hrdy I."/>
            <person name="Horvathova L."/>
            <person name="Zubacova Z."/>
            <person name="Dolezal P."/>
            <person name="Malik S.B."/>
            <person name="Logsdon J.M. Jr."/>
            <person name="Henze K."/>
            <person name="Gupta A."/>
            <person name="Wang C.C."/>
            <person name="Dunne R.L."/>
            <person name="Upcroft J.A."/>
            <person name="Upcroft P."/>
            <person name="White O."/>
            <person name="Salzberg S.L."/>
            <person name="Tang P."/>
            <person name="Chiu C.-H."/>
            <person name="Lee Y.-S."/>
            <person name="Embley T.M."/>
            <person name="Coombs G.H."/>
            <person name="Mottram J.C."/>
            <person name="Tachezy J."/>
            <person name="Fraser-Liggett C.M."/>
            <person name="Johnson P.J."/>
        </authorList>
    </citation>
    <scope>NUCLEOTIDE SEQUENCE [LARGE SCALE GENOMIC DNA]</scope>
    <source>
        <strain evidence="6">G3</strain>
    </source>
</reference>
<dbReference type="PROSITE" id="PS50011">
    <property type="entry name" value="PROTEIN_KINASE_DOM"/>
    <property type="match status" value="1"/>
</dbReference>
<dbReference type="InterPro" id="IPR017441">
    <property type="entry name" value="Protein_kinase_ATP_BS"/>
</dbReference>
<dbReference type="STRING" id="5722.A2G6G4"/>
<dbReference type="RefSeq" id="XP_001300176.1">
    <property type="nucleotide sequence ID" value="XM_001300175.1"/>
</dbReference>
<proteinExistence type="inferred from homology"/>
<dbReference type="PROSITE" id="PS00107">
    <property type="entry name" value="PROTEIN_KINASE_ATP"/>
    <property type="match status" value="1"/>
</dbReference>
<dbReference type="Proteomes" id="UP000001542">
    <property type="component" value="Unassembled WGS sequence"/>
</dbReference>
<keyword evidence="6" id="KW-0808">Transferase</keyword>
<dbReference type="SMART" id="SM00220">
    <property type="entry name" value="S_TKc"/>
    <property type="match status" value="1"/>
</dbReference>
<dbReference type="VEuPathDB" id="TrichDB:TVAGG3_0685280"/>
<keyword evidence="6" id="KW-0418">Kinase</keyword>
<dbReference type="InterPro" id="IPR011009">
    <property type="entry name" value="Kinase-like_dom_sf"/>
</dbReference>
<dbReference type="EMBL" id="DS114483">
    <property type="protein sequence ID" value="EAX87246.1"/>
    <property type="molecule type" value="Genomic_DNA"/>
</dbReference>
<dbReference type="InterPro" id="IPR000719">
    <property type="entry name" value="Prot_kinase_dom"/>
</dbReference>
<name>A2G6G4_TRIV3</name>
<sequence>MKSIQESHPSIDIEVIKEALDKRGYRLDEIVGYGAFACVFKVFSYQYNQYFAAKVCYVGISMMTKNIQSYTAEINALSKLYHPAIINVFSYFNDGDYLFLILDYCSKGSLREYVKNTSKPDYSLIFSWMRQAIEGLVACHSMGITHRDIKPTNILIDQYNRIKIADFGLSLNSEHGKYISRFAGSLPFTSPEMNSCPKYDPLKADVWALGITFYYLLYGRSPYKASTETELKKQITEAQIVIPATVDKRFTIILGMMLNPNPEERSSAADILKVFNTIRVNKRAKFANVIETRKQNQRFKSQVVESQLLARKIPSGHRRNSTVIQRN</sequence>
<dbReference type="InParanoid" id="A2G6G4"/>
<dbReference type="GO" id="GO:0005524">
    <property type="term" value="F:ATP binding"/>
    <property type="evidence" value="ECO:0007669"/>
    <property type="project" value="UniProtKB-UniRule"/>
</dbReference>
<feature type="domain" description="Protein kinase" evidence="5">
    <location>
        <begin position="25"/>
        <end position="278"/>
    </location>
</feature>
<evidence type="ECO:0000259" key="5">
    <source>
        <dbReference type="PROSITE" id="PS50011"/>
    </source>
</evidence>
<dbReference type="Pfam" id="PF00069">
    <property type="entry name" value="Pkinase"/>
    <property type="match status" value="1"/>
</dbReference>
<dbReference type="PANTHER" id="PTHR24362:SF309">
    <property type="entry name" value="PROTEIN KINASE DOMAIN-CONTAINING PROTEIN"/>
    <property type="match status" value="1"/>
</dbReference>
<evidence type="ECO:0000256" key="1">
    <source>
        <dbReference type="ARBA" id="ARBA00022741"/>
    </source>
</evidence>
<reference evidence="6" key="1">
    <citation type="submission" date="2006-10" db="EMBL/GenBank/DDBJ databases">
        <authorList>
            <person name="Amadeo P."/>
            <person name="Zhao Q."/>
            <person name="Wortman J."/>
            <person name="Fraser-Liggett C."/>
            <person name="Carlton J."/>
        </authorList>
    </citation>
    <scope>NUCLEOTIDE SEQUENCE</scope>
    <source>
        <strain evidence="6">G3</strain>
    </source>
</reference>
<feature type="binding site" evidence="3">
    <location>
        <position position="54"/>
    </location>
    <ligand>
        <name>ATP</name>
        <dbReference type="ChEBI" id="CHEBI:30616"/>
    </ligand>
</feature>
<dbReference type="GO" id="GO:0004674">
    <property type="term" value="F:protein serine/threonine kinase activity"/>
    <property type="evidence" value="ECO:0007669"/>
    <property type="project" value="UniProtKB-KW"/>
</dbReference>
<dbReference type="eggNOG" id="KOG0580">
    <property type="taxonomic scope" value="Eukaryota"/>
</dbReference>
<dbReference type="OMA" id="YHPAIIN"/>
<dbReference type="VEuPathDB" id="TrichDB:TVAG_116410"/>
<dbReference type="SUPFAM" id="SSF56112">
    <property type="entry name" value="Protein kinase-like (PK-like)"/>
    <property type="match status" value="1"/>
</dbReference>
<dbReference type="KEGG" id="tva:4744905"/>
<dbReference type="PROSITE" id="PS00108">
    <property type="entry name" value="PROTEIN_KINASE_ST"/>
    <property type="match status" value="1"/>
</dbReference>
<keyword evidence="4" id="KW-0723">Serine/threonine-protein kinase</keyword>
<evidence type="ECO:0000313" key="7">
    <source>
        <dbReference type="Proteomes" id="UP000001542"/>
    </source>
</evidence>
<gene>
    <name evidence="6" type="ORF">TVAG_116410</name>
</gene>
<evidence type="ECO:0000256" key="2">
    <source>
        <dbReference type="ARBA" id="ARBA00022840"/>
    </source>
</evidence>
<accession>A2G6G4</accession>